<protein>
    <submittedName>
        <fullName evidence="2">IS3 family transposase</fullName>
    </submittedName>
</protein>
<evidence type="ECO:0000313" key="2">
    <source>
        <dbReference type="EMBL" id="MFC0216761.1"/>
    </source>
</evidence>
<dbReference type="Pfam" id="PF13276">
    <property type="entry name" value="HTH_21"/>
    <property type="match status" value="1"/>
</dbReference>
<reference evidence="2 3" key="1">
    <citation type="submission" date="2024-09" db="EMBL/GenBank/DDBJ databases">
        <authorList>
            <person name="Sun Q."/>
            <person name="Mori K."/>
        </authorList>
    </citation>
    <scope>NUCLEOTIDE SEQUENCE [LARGE SCALE GENOMIC DNA]</scope>
    <source>
        <strain evidence="2 3">CCM 7759</strain>
    </source>
</reference>
<dbReference type="InterPro" id="IPR050900">
    <property type="entry name" value="Transposase_IS3/IS150/IS904"/>
</dbReference>
<sequence length="84" mass="9984">MCKVLGVSRSGFYNWLTHQPSTQELRKRKVQERIRYHFNDSHGRYGAPKITFLLQQEGYTLTERTVGLYMRELGLRSCVSRKFK</sequence>
<name>A0ABV6DVS9_9BACL</name>
<feature type="domain" description="HTH-like" evidence="1">
    <location>
        <begin position="28"/>
        <end position="83"/>
    </location>
</feature>
<dbReference type="RefSeq" id="WP_377475267.1">
    <property type="nucleotide sequence ID" value="NZ_JBHLWN010000138.1"/>
</dbReference>
<evidence type="ECO:0000313" key="3">
    <source>
        <dbReference type="Proteomes" id="UP001589776"/>
    </source>
</evidence>
<dbReference type="Proteomes" id="UP001589776">
    <property type="component" value="Unassembled WGS sequence"/>
</dbReference>
<dbReference type="InterPro" id="IPR025948">
    <property type="entry name" value="HTH-like_dom"/>
</dbReference>
<feature type="non-terminal residue" evidence="2">
    <location>
        <position position="84"/>
    </location>
</feature>
<dbReference type="PANTHER" id="PTHR46889:SF4">
    <property type="entry name" value="TRANSPOSASE INSO FOR INSERTION SEQUENCE ELEMENT IS911B-RELATED"/>
    <property type="match status" value="1"/>
</dbReference>
<comment type="caution">
    <text evidence="2">The sequence shown here is derived from an EMBL/GenBank/DDBJ whole genome shotgun (WGS) entry which is preliminary data.</text>
</comment>
<evidence type="ECO:0000259" key="1">
    <source>
        <dbReference type="Pfam" id="PF13276"/>
    </source>
</evidence>
<keyword evidence="3" id="KW-1185">Reference proteome</keyword>
<organism evidence="2 3">
    <name type="scientific">Paenibacillus chartarius</name>
    <dbReference type="NCBI Taxonomy" id="747481"/>
    <lineage>
        <taxon>Bacteria</taxon>
        <taxon>Bacillati</taxon>
        <taxon>Bacillota</taxon>
        <taxon>Bacilli</taxon>
        <taxon>Bacillales</taxon>
        <taxon>Paenibacillaceae</taxon>
        <taxon>Paenibacillus</taxon>
    </lineage>
</organism>
<gene>
    <name evidence="2" type="ORF">ACFFK0_30645</name>
</gene>
<accession>A0ABV6DVS9</accession>
<dbReference type="EMBL" id="JBHLWN010000138">
    <property type="protein sequence ID" value="MFC0216761.1"/>
    <property type="molecule type" value="Genomic_DNA"/>
</dbReference>
<dbReference type="PANTHER" id="PTHR46889">
    <property type="entry name" value="TRANSPOSASE INSF FOR INSERTION SEQUENCE IS3B-RELATED"/>
    <property type="match status" value="1"/>
</dbReference>
<proteinExistence type="predicted"/>